<dbReference type="Pfam" id="PF02544">
    <property type="entry name" value="Steroid_dh"/>
    <property type="match status" value="1"/>
</dbReference>
<dbReference type="FunFam" id="1.20.120.1630:FF:000002">
    <property type="entry name" value="Steroid 5 alpha-reductase 1"/>
    <property type="match status" value="1"/>
</dbReference>
<dbReference type="GO" id="GO:0030154">
    <property type="term" value="P:cell differentiation"/>
    <property type="evidence" value="ECO:0007669"/>
    <property type="project" value="UniProtKB-KW"/>
</dbReference>
<dbReference type="GeneTree" id="ENSGT00950000182886"/>
<dbReference type="PANTHER" id="PTHR10556:SF37">
    <property type="entry name" value="3-OXO-5-ALPHA-STEROID 4-DEHYDROGENASE 2"/>
    <property type="match status" value="1"/>
</dbReference>
<accession>A0A8C5AYK4</accession>
<evidence type="ECO:0000256" key="4">
    <source>
        <dbReference type="ARBA" id="ARBA00022692"/>
    </source>
</evidence>
<comment type="subcellular location">
    <subcellularLocation>
        <location evidence="2">Endoplasmic reticulum membrane</location>
        <topology evidence="2">Multi-pass membrane protein</topology>
    </subcellularLocation>
    <subcellularLocation>
        <location evidence="1">Microsome membrane</location>
        <topology evidence="1">Multi-pass membrane protein</topology>
    </subcellularLocation>
</comment>
<evidence type="ECO:0000256" key="6">
    <source>
        <dbReference type="ARBA" id="ARBA00022824"/>
    </source>
</evidence>
<feature type="transmembrane region" description="Helical" evidence="18">
    <location>
        <begin position="7"/>
        <end position="27"/>
    </location>
</feature>
<dbReference type="InterPro" id="IPR016636">
    <property type="entry name" value="3-oxo-5-alpha-steroid_4-DH"/>
</dbReference>
<feature type="domain" description="3-oxo-5-alpha-steroid 4-dehydrogenase C-terminal" evidence="19">
    <location>
        <begin position="105"/>
        <end position="250"/>
    </location>
</feature>
<dbReference type="KEGG" id="gmh:115540975"/>
<evidence type="ECO:0000256" key="7">
    <source>
        <dbReference type="ARBA" id="ARBA00022848"/>
    </source>
</evidence>
<comment type="catalytic activity">
    <reaction evidence="15 18">
        <text>a 3-oxo-5alpha-steroid + NADP(+) = a 3-oxo-Delta(4)-steroid + NADPH + H(+)</text>
        <dbReference type="Rhea" id="RHEA:54384"/>
        <dbReference type="ChEBI" id="CHEBI:13601"/>
        <dbReference type="ChEBI" id="CHEBI:15378"/>
        <dbReference type="ChEBI" id="CHEBI:47909"/>
        <dbReference type="ChEBI" id="CHEBI:57783"/>
        <dbReference type="ChEBI" id="CHEBI:58349"/>
        <dbReference type="EC" id="1.3.1.22"/>
    </reaction>
</comment>
<comment type="function">
    <text evidence="18">Converts testosterone into 5-alpha-dihydrotestosterone and progesterone or corticosterone into their corresponding 5-alpha-3-oxosteroids. It plays a central role in sexual differentiation and androgen physiology.</text>
</comment>
<dbReference type="Ensembl" id="ENSGMOT00000077012.1">
    <property type="protein sequence ID" value="ENSGMOP00000064585.1"/>
    <property type="gene ID" value="ENSGMOG00000029274.1"/>
</dbReference>
<keyword evidence="21" id="KW-1185">Reference proteome</keyword>
<evidence type="ECO:0000256" key="1">
    <source>
        <dbReference type="ARBA" id="ARBA00004154"/>
    </source>
</evidence>
<keyword evidence="7" id="KW-0492">Microsome</keyword>
<evidence type="ECO:0000256" key="16">
    <source>
        <dbReference type="ARBA" id="ARBA00048292"/>
    </source>
</evidence>
<dbReference type="GO" id="GO:0005789">
    <property type="term" value="C:endoplasmic reticulum membrane"/>
    <property type="evidence" value="ECO:0007669"/>
    <property type="project" value="UniProtKB-SubCell"/>
</dbReference>
<evidence type="ECO:0000256" key="18">
    <source>
        <dbReference type="PIRNR" id="PIRNR015596"/>
    </source>
</evidence>
<dbReference type="Proteomes" id="UP000694546">
    <property type="component" value="Chromosome 3"/>
</dbReference>
<organism evidence="20 21">
    <name type="scientific">Gadus morhua</name>
    <name type="common">Atlantic cod</name>
    <dbReference type="NCBI Taxonomy" id="8049"/>
    <lineage>
        <taxon>Eukaryota</taxon>
        <taxon>Metazoa</taxon>
        <taxon>Chordata</taxon>
        <taxon>Craniata</taxon>
        <taxon>Vertebrata</taxon>
        <taxon>Euteleostomi</taxon>
        <taxon>Actinopterygii</taxon>
        <taxon>Neopterygii</taxon>
        <taxon>Teleostei</taxon>
        <taxon>Neoteleostei</taxon>
        <taxon>Acanthomorphata</taxon>
        <taxon>Zeiogadaria</taxon>
        <taxon>Gadariae</taxon>
        <taxon>Gadiformes</taxon>
        <taxon>Gadoidei</taxon>
        <taxon>Gadidae</taxon>
        <taxon>Gadus</taxon>
    </lineage>
</organism>
<dbReference type="OrthoDB" id="5788137at2759"/>
<reference evidence="20" key="1">
    <citation type="submission" date="2025-08" db="UniProtKB">
        <authorList>
            <consortium name="Ensembl"/>
        </authorList>
    </citation>
    <scope>IDENTIFICATION</scope>
</reference>
<dbReference type="Gene3D" id="1.20.120.1630">
    <property type="match status" value="1"/>
</dbReference>
<keyword evidence="5" id="KW-0221">Differentiation</keyword>
<reference evidence="20" key="2">
    <citation type="submission" date="2025-09" db="UniProtKB">
        <authorList>
            <consortium name="Ensembl"/>
        </authorList>
    </citation>
    <scope>IDENTIFICATION</scope>
</reference>
<keyword evidence="9" id="KW-0726">Sexual differentiation</keyword>
<keyword evidence="4 18" id="KW-0812">Transmembrane</keyword>
<keyword evidence="13 18" id="KW-0472">Membrane</keyword>
<evidence type="ECO:0000256" key="15">
    <source>
        <dbReference type="ARBA" id="ARBA00048164"/>
    </source>
</evidence>
<dbReference type="InterPro" id="IPR039357">
    <property type="entry name" value="SRD5A/TECR"/>
</dbReference>
<sequence>MECRENLVQWLSWILLLGGPLVCWLQLTTERRMLYGRYTKSEDRCLVNTKLVWMIQEVPSLLVPLLLLLSTESRAGVGRSLLLGTFCLHYFHRSFIYAWRTRGRPFPVHIAVKSFIFCGMNGLLQGHYQLHCAPSWQNPVRMAVGLLLFFAGLIINIHSDHLLRSLRKPGEVHYRIPRGGMFEFVSGANYFGEILEWFGYAVAVWSLPAAAFFLFTSCTIGPRAIHHHRFYQQQFKDYPQSRRALIPFLL</sequence>
<feature type="transmembrane region" description="Helical" evidence="18">
    <location>
        <begin position="140"/>
        <end position="159"/>
    </location>
</feature>
<keyword evidence="12" id="KW-0443">Lipid metabolism</keyword>
<dbReference type="InterPro" id="IPR001104">
    <property type="entry name" value="3-oxo-5_a-steroid_4-DH_C"/>
</dbReference>
<keyword evidence="10 18" id="KW-1133">Transmembrane helix</keyword>
<keyword evidence="6" id="KW-0256">Endoplasmic reticulum</keyword>
<proteinExistence type="inferred from homology"/>
<evidence type="ECO:0000256" key="11">
    <source>
        <dbReference type="ARBA" id="ARBA00023002"/>
    </source>
</evidence>
<comment type="caution">
    <text evidence="18">Lacks conserved residue(s) required for the propagation of feature annotation.</text>
</comment>
<dbReference type="OMA" id="PEEWYTD"/>
<protein>
    <recommendedName>
        <fullName evidence="18">3-oxo-5-alpha-steroid 4-dehydrogenase</fullName>
        <ecNumber evidence="18">1.3.1.22</ecNumber>
    </recommendedName>
</protein>
<evidence type="ECO:0000313" key="20">
    <source>
        <dbReference type="Ensembl" id="ENSGMOP00000064585.1"/>
    </source>
</evidence>
<dbReference type="RefSeq" id="XP_030208528.1">
    <property type="nucleotide sequence ID" value="XM_030352668.1"/>
</dbReference>
<gene>
    <name evidence="20" type="primary">LOC115540975</name>
</gene>
<evidence type="ECO:0000256" key="13">
    <source>
        <dbReference type="ARBA" id="ARBA00023136"/>
    </source>
</evidence>
<comment type="catalytic activity">
    <reaction evidence="17">
        <text>17beta-hydroxy-5alpha-androstan-3-one + NADP(+) = testosterone + NADPH + H(+)</text>
        <dbReference type="Rhea" id="RHEA:50820"/>
        <dbReference type="ChEBI" id="CHEBI:15378"/>
        <dbReference type="ChEBI" id="CHEBI:16330"/>
        <dbReference type="ChEBI" id="CHEBI:17347"/>
        <dbReference type="ChEBI" id="CHEBI:57783"/>
        <dbReference type="ChEBI" id="CHEBI:58349"/>
        <dbReference type="EC" id="1.3.1.22"/>
    </reaction>
    <physiologicalReaction direction="right-to-left" evidence="17">
        <dbReference type="Rhea" id="RHEA:50822"/>
    </physiologicalReaction>
</comment>
<evidence type="ECO:0000256" key="12">
    <source>
        <dbReference type="ARBA" id="ARBA00023098"/>
    </source>
</evidence>
<comment type="function">
    <text evidence="14">Converts testosterone (T) into 5-alpha-dihydrotestosterone (DHT) and progesterone or corticosterone into their corresponding 5-alpha-3-oxosteroids. It plays a central role in sexual differentiation and androgen physiology.</text>
</comment>
<dbReference type="AlphaFoldDB" id="A0A8C5CMV9"/>
<evidence type="ECO:0000256" key="9">
    <source>
        <dbReference type="ARBA" id="ARBA00022928"/>
    </source>
</evidence>
<evidence type="ECO:0000256" key="8">
    <source>
        <dbReference type="ARBA" id="ARBA00022857"/>
    </source>
</evidence>
<dbReference type="GeneID" id="115540975"/>
<dbReference type="PIRSF" id="PIRSF015596">
    <property type="entry name" value="5_alpha-SR2"/>
    <property type="match status" value="1"/>
</dbReference>
<feature type="transmembrane region" description="Helical" evidence="18">
    <location>
        <begin position="197"/>
        <end position="220"/>
    </location>
</feature>
<evidence type="ECO:0000256" key="3">
    <source>
        <dbReference type="ARBA" id="ARBA00007742"/>
    </source>
</evidence>
<dbReference type="EC" id="1.3.1.22" evidence="18"/>
<dbReference type="GO" id="GO:0006702">
    <property type="term" value="P:androgen biosynthetic process"/>
    <property type="evidence" value="ECO:0007669"/>
    <property type="project" value="UniProtKB-ARBA"/>
</dbReference>
<dbReference type="PANTHER" id="PTHR10556">
    <property type="entry name" value="3-OXO-5-ALPHA-STEROID 4-DEHYDROGENASE"/>
    <property type="match status" value="1"/>
</dbReference>
<evidence type="ECO:0000256" key="5">
    <source>
        <dbReference type="ARBA" id="ARBA00022782"/>
    </source>
</evidence>
<comment type="catalytic activity">
    <reaction evidence="16">
        <text>5alpha-pregnane-3,20-dione + NADP(+) = progesterone + NADPH + H(+)</text>
        <dbReference type="Rhea" id="RHEA:21952"/>
        <dbReference type="ChEBI" id="CHEBI:15378"/>
        <dbReference type="ChEBI" id="CHEBI:17026"/>
        <dbReference type="ChEBI" id="CHEBI:28952"/>
        <dbReference type="ChEBI" id="CHEBI:57783"/>
        <dbReference type="ChEBI" id="CHEBI:58349"/>
        <dbReference type="EC" id="1.3.1.22"/>
    </reaction>
    <physiologicalReaction direction="right-to-left" evidence="16">
        <dbReference type="Rhea" id="RHEA:21954"/>
    </physiologicalReaction>
</comment>
<evidence type="ECO:0000259" key="19">
    <source>
        <dbReference type="Pfam" id="PF02544"/>
    </source>
</evidence>
<dbReference type="GO" id="GO:0047751">
    <property type="term" value="F:3-oxo-5-alpha-steroid 4-dehydrogenase (NADP+) activity"/>
    <property type="evidence" value="ECO:0007669"/>
    <property type="project" value="UniProtKB-EC"/>
</dbReference>
<dbReference type="GO" id="GO:0007548">
    <property type="term" value="P:sex differentiation"/>
    <property type="evidence" value="ECO:0007669"/>
    <property type="project" value="UniProtKB-KW"/>
</dbReference>
<evidence type="ECO:0000256" key="14">
    <source>
        <dbReference type="ARBA" id="ARBA00045549"/>
    </source>
</evidence>
<evidence type="ECO:0000256" key="2">
    <source>
        <dbReference type="ARBA" id="ARBA00004477"/>
    </source>
</evidence>
<evidence type="ECO:0000313" key="21">
    <source>
        <dbReference type="Proteomes" id="UP000694546"/>
    </source>
</evidence>
<evidence type="ECO:0000256" key="10">
    <source>
        <dbReference type="ARBA" id="ARBA00022989"/>
    </source>
</evidence>
<keyword evidence="8" id="KW-0521">NADP</keyword>
<dbReference type="PROSITE" id="PS50244">
    <property type="entry name" value="S5A_REDUCTASE"/>
    <property type="match status" value="1"/>
</dbReference>
<accession>A0A8C5CMV9</accession>
<evidence type="ECO:0000256" key="17">
    <source>
        <dbReference type="ARBA" id="ARBA00049397"/>
    </source>
</evidence>
<name>A0A8C5CMV9_GADMO</name>
<comment type="similarity">
    <text evidence="3 18">Belongs to the steroid 5-alpha reductase family.</text>
</comment>
<keyword evidence="11" id="KW-0560">Oxidoreductase</keyword>